<dbReference type="SUPFAM" id="SSF56601">
    <property type="entry name" value="beta-lactamase/transpeptidase-like"/>
    <property type="match status" value="1"/>
</dbReference>
<protein>
    <submittedName>
        <fullName evidence="3">Serine hydrolase domain-containing protein</fullName>
        <ecNumber evidence="3">3.-.-.-</ecNumber>
    </submittedName>
</protein>
<sequence length="438" mass="47446">MSKSRAGVPPARAAACGSWLALAAMMMFAAPALSQEDRSKARPSAEGISAERLQRVDAFIDAAIDKGQYLGAVTLIARHGKIVSWKAHGKRQIDAPDALDPNAIFRIYSMTKPIASVAALMLMEQGKFQLDDPVSKYLPEFAEVRVFTGGTADAPELRESKRPLTVRHLLIHAAGFTSGETTPPAVLDLIERAELNRAPDLQSYARALSKVPLAADPGARFSYDGVNTNVLCRLVEVWSGQRFDRFLQERVLAPLRMKDTGFTVPVEQRHRIVQMTSSDATGQLIPARSYEGVEAGVTLNPYPSGAGGLYSTAADYLRFAQMLLNGGELEGVSLLSSKTVALMMTNQLGTLEPPQLEFRPGEGFGLGGFVGVDSARRGRLGSVGDFGWSGAASTYFTVDRREGLIAMLMMQHLPEDSPKAPPRISGQFFNLVYQSLVQ</sequence>
<keyword evidence="4" id="KW-1185">Reference proteome</keyword>
<organism evidence="3 4">
    <name type="scientific">Steroidobacter flavus</name>
    <dbReference type="NCBI Taxonomy" id="1842136"/>
    <lineage>
        <taxon>Bacteria</taxon>
        <taxon>Pseudomonadati</taxon>
        <taxon>Pseudomonadota</taxon>
        <taxon>Gammaproteobacteria</taxon>
        <taxon>Steroidobacterales</taxon>
        <taxon>Steroidobacteraceae</taxon>
        <taxon>Steroidobacter</taxon>
    </lineage>
</organism>
<comment type="caution">
    <text evidence="3">The sequence shown here is derived from an EMBL/GenBank/DDBJ whole genome shotgun (WGS) entry which is preliminary data.</text>
</comment>
<evidence type="ECO:0000313" key="3">
    <source>
        <dbReference type="EMBL" id="MFC4309766.1"/>
    </source>
</evidence>
<dbReference type="RefSeq" id="WP_380596801.1">
    <property type="nucleotide sequence ID" value="NZ_JBHSDU010000003.1"/>
</dbReference>
<feature type="domain" description="Beta-lactamase-related" evidence="2">
    <location>
        <begin position="56"/>
        <end position="420"/>
    </location>
</feature>
<feature type="chain" id="PRO_5045731080" evidence="1">
    <location>
        <begin position="30"/>
        <end position="438"/>
    </location>
</feature>
<accession>A0ABV8SQ69</accession>
<feature type="signal peptide" evidence="1">
    <location>
        <begin position="1"/>
        <end position="29"/>
    </location>
</feature>
<dbReference type="InterPro" id="IPR050789">
    <property type="entry name" value="Diverse_Enzym_Activities"/>
</dbReference>
<dbReference type="EC" id="3.-.-.-" evidence="3"/>
<gene>
    <name evidence="3" type="ORF">ACFPN2_11800</name>
</gene>
<dbReference type="Pfam" id="PF00144">
    <property type="entry name" value="Beta-lactamase"/>
    <property type="match status" value="1"/>
</dbReference>
<keyword evidence="3" id="KW-0378">Hydrolase</keyword>
<dbReference type="Gene3D" id="3.40.710.10">
    <property type="entry name" value="DD-peptidase/beta-lactamase superfamily"/>
    <property type="match status" value="1"/>
</dbReference>
<dbReference type="InterPro" id="IPR012338">
    <property type="entry name" value="Beta-lactam/transpept-like"/>
</dbReference>
<dbReference type="GO" id="GO:0016787">
    <property type="term" value="F:hydrolase activity"/>
    <property type="evidence" value="ECO:0007669"/>
    <property type="project" value="UniProtKB-KW"/>
</dbReference>
<dbReference type="PANTHER" id="PTHR43283">
    <property type="entry name" value="BETA-LACTAMASE-RELATED"/>
    <property type="match status" value="1"/>
</dbReference>
<keyword evidence="1" id="KW-0732">Signal</keyword>
<evidence type="ECO:0000256" key="1">
    <source>
        <dbReference type="SAM" id="SignalP"/>
    </source>
</evidence>
<dbReference type="InterPro" id="IPR001466">
    <property type="entry name" value="Beta-lactam-related"/>
</dbReference>
<dbReference type="EMBL" id="JBHSDU010000003">
    <property type="protein sequence ID" value="MFC4309766.1"/>
    <property type="molecule type" value="Genomic_DNA"/>
</dbReference>
<dbReference type="Proteomes" id="UP001595904">
    <property type="component" value="Unassembled WGS sequence"/>
</dbReference>
<reference evidence="4" key="1">
    <citation type="journal article" date="2019" name="Int. J. Syst. Evol. Microbiol.">
        <title>The Global Catalogue of Microorganisms (GCM) 10K type strain sequencing project: providing services to taxonomists for standard genome sequencing and annotation.</title>
        <authorList>
            <consortium name="The Broad Institute Genomics Platform"/>
            <consortium name="The Broad Institute Genome Sequencing Center for Infectious Disease"/>
            <person name="Wu L."/>
            <person name="Ma J."/>
        </authorList>
    </citation>
    <scope>NUCLEOTIDE SEQUENCE [LARGE SCALE GENOMIC DNA]</scope>
    <source>
        <strain evidence="4">CGMCC 1.10759</strain>
    </source>
</reference>
<proteinExistence type="predicted"/>
<name>A0ABV8SQ69_9GAMM</name>
<evidence type="ECO:0000313" key="4">
    <source>
        <dbReference type="Proteomes" id="UP001595904"/>
    </source>
</evidence>
<dbReference type="PANTHER" id="PTHR43283:SF3">
    <property type="entry name" value="BETA-LACTAMASE FAMILY PROTEIN (AFU_ORTHOLOGUE AFUA_5G07500)"/>
    <property type="match status" value="1"/>
</dbReference>
<evidence type="ECO:0000259" key="2">
    <source>
        <dbReference type="Pfam" id="PF00144"/>
    </source>
</evidence>